<comment type="subcellular location">
    <subcellularLocation>
        <location evidence="6">Cell membrane</location>
        <topology evidence="6">Multi-pass membrane protein</topology>
    </subcellularLocation>
    <subcellularLocation>
        <location evidence="1">Membrane</location>
    </subcellularLocation>
</comment>
<evidence type="ECO:0000256" key="6">
    <source>
        <dbReference type="RuleBase" id="RU363076"/>
    </source>
</evidence>
<name>A0ABZ3C478_9ACTN</name>
<evidence type="ECO:0000256" key="2">
    <source>
        <dbReference type="ARBA" id="ARBA00007165"/>
    </source>
</evidence>
<keyword evidence="4 6" id="KW-1133">Transmembrane helix</keyword>
<dbReference type="InterPro" id="IPR045214">
    <property type="entry name" value="Surf1/Surf4"/>
</dbReference>
<evidence type="ECO:0000256" key="5">
    <source>
        <dbReference type="ARBA" id="ARBA00023136"/>
    </source>
</evidence>
<comment type="similarity">
    <text evidence="2 6">Belongs to the SURF1 family.</text>
</comment>
<evidence type="ECO:0000256" key="3">
    <source>
        <dbReference type="ARBA" id="ARBA00022692"/>
    </source>
</evidence>
<keyword evidence="8" id="KW-1185">Reference proteome</keyword>
<comment type="caution">
    <text evidence="6">Lacks conserved residue(s) required for the propagation of feature annotation.</text>
</comment>
<dbReference type="RefSeq" id="WP_342371935.1">
    <property type="nucleotide sequence ID" value="NZ_CP115965.1"/>
</dbReference>
<evidence type="ECO:0000313" key="8">
    <source>
        <dbReference type="Proteomes" id="UP001434337"/>
    </source>
</evidence>
<dbReference type="Pfam" id="PF02104">
    <property type="entry name" value="SURF1"/>
    <property type="match status" value="1"/>
</dbReference>
<dbReference type="EMBL" id="CP115965">
    <property type="protein sequence ID" value="WZW97584.1"/>
    <property type="molecule type" value="Genomic_DNA"/>
</dbReference>
<gene>
    <name evidence="7" type="ORF">PCC79_11810</name>
</gene>
<feature type="transmembrane region" description="Helical" evidence="6">
    <location>
        <begin position="214"/>
        <end position="233"/>
    </location>
</feature>
<sequence>MKGPWLRWLLLTVFVVALAVTFVNLGRWQLDRLDQRRDRNETVLEHESAPVVAFEQVFTGEIDEHDQWQRVSVTGIYDAERQVQVRYRSESGMTGWELVTPLTTADGTTVLIDRGFVERPRNQDFPSALPAPPAGEVTVVGYVRRDEQGPENALTPSPDTNDTVRLINAAAIGSWLGRDVVSGYIGLISSDPPQDGPFLVVEPPPQDEGPHLSYALQWFAFTAIAGIGLVVLIRNDLRDRARVKARAERDTAGDAAGHA</sequence>
<reference evidence="7 8" key="1">
    <citation type="journal article" date="2023" name="Environ Microbiome">
        <title>A coral-associated actinobacterium mitigates coral bleaching under heat stress.</title>
        <authorList>
            <person name="Li J."/>
            <person name="Zou Y."/>
            <person name="Li Q."/>
            <person name="Zhang J."/>
            <person name="Bourne D.G."/>
            <person name="Lyu Y."/>
            <person name="Liu C."/>
            <person name="Zhang S."/>
        </authorList>
    </citation>
    <scope>NUCLEOTIDE SEQUENCE [LARGE SCALE GENOMIC DNA]</scope>
    <source>
        <strain evidence="7 8">SCSIO 13291</strain>
    </source>
</reference>
<keyword evidence="3 6" id="KW-0812">Transmembrane</keyword>
<evidence type="ECO:0000313" key="7">
    <source>
        <dbReference type="EMBL" id="WZW97584.1"/>
    </source>
</evidence>
<dbReference type="Proteomes" id="UP001434337">
    <property type="component" value="Chromosome"/>
</dbReference>
<keyword evidence="6" id="KW-1003">Cell membrane</keyword>
<dbReference type="PANTHER" id="PTHR23427">
    <property type="entry name" value="SURFEIT LOCUS PROTEIN"/>
    <property type="match status" value="1"/>
</dbReference>
<dbReference type="InterPro" id="IPR002994">
    <property type="entry name" value="Surf1/Shy1"/>
</dbReference>
<evidence type="ECO:0000256" key="1">
    <source>
        <dbReference type="ARBA" id="ARBA00004370"/>
    </source>
</evidence>
<proteinExistence type="inferred from homology"/>
<dbReference type="PANTHER" id="PTHR23427:SF2">
    <property type="entry name" value="SURFEIT LOCUS PROTEIN 1"/>
    <property type="match status" value="1"/>
</dbReference>
<keyword evidence="5 6" id="KW-0472">Membrane</keyword>
<protein>
    <recommendedName>
        <fullName evidence="6">SURF1-like protein</fullName>
    </recommendedName>
</protein>
<evidence type="ECO:0000256" key="4">
    <source>
        <dbReference type="ARBA" id="ARBA00022989"/>
    </source>
</evidence>
<dbReference type="PROSITE" id="PS50895">
    <property type="entry name" value="SURF1"/>
    <property type="match status" value="1"/>
</dbReference>
<organism evidence="7 8">
    <name type="scientific">Propioniciclava soli</name>
    <dbReference type="NCBI Taxonomy" id="2775081"/>
    <lineage>
        <taxon>Bacteria</taxon>
        <taxon>Bacillati</taxon>
        <taxon>Actinomycetota</taxon>
        <taxon>Actinomycetes</taxon>
        <taxon>Propionibacteriales</taxon>
        <taxon>Propionibacteriaceae</taxon>
        <taxon>Propioniciclava</taxon>
    </lineage>
</organism>
<accession>A0ABZ3C478</accession>
<dbReference type="CDD" id="cd06662">
    <property type="entry name" value="SURF1"/>
    <property type="match status" value="1"/>
</dbReference>